<keyword evidence="8" id="KW-0378">Hydrolase</keyword>
<evidence type="ECO:0000256" key="10">
    <source>
        <dbReference type="SAM" id="MobiDB-lite"/>
    </source>
</evidence>
<dbReference type="EC" id="3.5.4.4" evidence="4"/>
<evidence type="ECO:0000256" key="5">
    <source>
        <dbReference type="ARBA" id="ARBA00022525"/>
    </source>
</evidence>
<dbReference type="InterPro" id="IPR032466">
    <property type="entry name" value="Metal_Hydrolase"/>
</dbReference>
<organism evidence="12 13">
    <name type="scientific">Coniochaeta pulveracea</name>
    <dbReference type="NCBI Taxonomy" id="177199"/>
    <lineage>
        <taxon>Eukaryota</taxon>
        <taxon>Fungi</taxon>
        <taxon>Dikarya</taxon>
        <taxon>Ascomycota</taxon>
        <taxon>Pezizomycotina</taxon>
        <taxon>Sordariomycetes</taxon>
        <taxon>Sordariomycetidae</taxon>
        <taxon>Coniochaetales</taxon>
        <taxon>Coniochaetaceae</taxon>
        <taxon>Coniochaeta</taxon>
    </lineage>
</organism>
<proteinExistence type="inferred from homology"/>
<evidence type="ECO:0000256" key="6">
    <source>
        <dbReference type="ARBA" id="ARBA00022723"/>
    </source>
</evidence>
<keyword evidence="6" id="KW-0479">Metal-binding</keyword>
<reference evidence="12 13" key="1">
    <citation type="submission" date="2018-08" db="EMBL/GenBank/DDBJ databases">
        <title>Draft genome of the lignicolous fungus Coniochaeta pulveracea.</title>
        <authorList>
            <person name="Borstlap C.J."/>
            <person name="De Witt R.N."/>
            <person name="Botha A."/>
            <person name="Volschenk H."/>
        </authorList>
    </citation>
    <scope>NUCLEOTIDE SEQUENCE [LARGE SCALE GENOMIC DNA]</scope>
    <source>
        <strain evidence="12 13">CAB683</strain>
    </source>
</reference>
<comment type="catalytic activity">
    <reaction evidence="9">
        <text>adenosine + H2O + H(+) = inosine + NH4(+)</text>
        <dbReference type="Rhea" id="RHEA:24408"/>
        <dbReference type="ChEBI" id="CHEBI:15377"/>
        <dbReference type="ChEBI" id="CHEBI:15378"/>
        <dbReference type="ChEBI" id="CHEBI:16335"/>
        <dbReference type="ChEBI" id="CHEBI:17596"/>
        <dbReference type="ChEBI" id="CHEBI:28938"/>
        <dbReference type="EC" id="3.5.4.4"/>
    </reaction>
</comment>
<comment type="cofactor">
    <cofactor evidence="1">
        <name>Zn(2+)</name>
        <dbReference type="ChEBI" id="CHEBI:29105"/>
    </cofactor>
</comment>
<dbReference type="Pfam" id="PF00962">
    <property type="entry name" value="A_deaminase"/>
    <property type="match status" value="1"/>
</dbReference>
<dbReference type="AlphaFoldDB" id="A0A420YLE5"/>
<dbReference type="Proteomes" id="UP000275385">
    <property type="component" value="Unassembled WGS sequence"/>
</dbReference>
<feature type="region of interest" description="Disordered" evidence="10">
    <location>
        <begin position="43"/>
        <end position="69"/>
    </location>
</feature>
<dbReference type="SUPFAM" id="SSF51556">
    <property type="entry name" value="Metallo-dependent hydrolases"/>
    <property type="match status" value="1"/>
</dbReference>
<keyword evidence="7" id="KW-0732">Signal</keyword>
<dbReference type="PANTHER" id="PTHR11409:SF37">
    <property type="entry name" value="ADENOSINE DEAMINASE DOMAIN-CONTAINING PROTEIN"/>
    <property type="match status" value="1"/>
</dbReference>
<evidence type="ECO:0000313" key="12">
    <source>
        <dbReference type="EMBL" id="RKU48671.1"/>
    </source>
</evidence>
<dbReference type="STRING" id="177199.A0A420YLE5"/>
<gene>
    <name evidence="12" type="ORF">DL546_009430</name>
</gene>
<evidence type="ECO:0000313" key="13">
    <source>
        <dbReference type="Proteomes" id="UP000275385"/>
    </source>
</evidence>
<comment type="caution">
    <text evidence="12">The sequence shown here is derived from an EMBL/GenBank/DDBJ whole genome shotgun (WGS) entry which is preliminary data.</text>
</comment>
<name>A0A420YLE5_9PEZI</name>
<sequence length="669" mass="77407">MRHKLARFISMCGTCSRNSINKEDVSPDAENAADLECLAPEQIKHSKRKRSPVPVTLEAGRSNKDMGSNQYDQVRSLDHIVATRRAVLPLGLDHGVAPSQLEDYERQRQEIKAREGALSWDYQCMEHAEDYEVRADHIIRAIRKWDEEAIYARAKEQIGYRGQRHGRFMGDHYLTNVELIEQTRLFAIAQKMPKGAHLHIHFNANLLPDVLVGIAARQKRMFIMSDRPLLVVTDPRHPEYYRNFERARIQFSILSEDRVRGREADLFDLRYPTVAKAETNGVMRFRDFLDCFGEYYRRVKNDTGETYSAVDWLCEKIVFNEQEAHGLLQTAEGSWDRFNGRTQMMKGLFNYVTAYREYTRACLQAFVDDNIQYAEIRPNFMDTNQLWTDDGVSQIDNVGIMDIIVEECESFAAELTQVKEGRKYFAGIKVIYCTPRSFTPDQVEKALQECLWFKKHRLYGEYIAGFDLVGEESKGKSLKSFIPQLLQFKRHCKAEGVEIPFLFHCGETLEIGGETDGNLYDALLLGAKRIGHGFALARHPYVMEQMKKNNICLELCPISNEILGLTPRVGGHAMYTLLANNVHCTLNTDNGTLFRSTLSSDFYQVFAGKVDMNLFGWKQLALWSIDHSCLELEERREVKTQWDRLWFNFCHEIIRKYGRREEVISRLGM</sequence>
<dbReference type="PANTHER" id="PTHR11409">
    <property type="entry name" value="ADENOSINE DEAMINASE"/>
    <property type="match status" value="1"/>
</dbReference>
<feature type="domain" description="Adenosine deaminase" evidence="11">
    <location>
        <begin position="329"/>
        <end position="639"/>
    </location>
</feature>
<evidence type="ECO:0000256" key="1">
    <source>
        <dbReference type="ARBA" id="ARBA00001947"/>
    </source>
</evidence>
<keyword evidence="13" id="KW-1185">Reference proteome</keyword>
<dbReference type="GO" id="GO:0046872">
    <property type="term" value="F:metal ion binding"/>
    <property type="evidence" value="ECO:0007669"/>
    <property type="project" value="UniProtKB-KW"/>
</dbReference>
<dbReference type="InterPro" id="IPR001365">
    <property type="entry name" value="A_deaminase_dom"/>
</dbReference>
<dbReference type="GO" id="GO:0005576">
    <property type="term" value="C:extracellular region"/>
    <property type="evidence" value="ECO:0007669"/>
    <property type="project" value="UniProtKB-SubCell"/>
</dbReference>
<comment type="similarity">
    <text evidence="3">Belongs to the metallo-dependent hydrolases superfamily. Adenosine and AMP deaminases family. ADGF subfamily.</text>
</comment>
<evidence type="ECO:0000256" key="3">
    <source>
        <dbReference type="ARBA" id="ARBA00006083"/>
    </source>
</evidence>
<evidence type="ECO:0000256" key="2">
    <source>
        <dbReference type="ARBA" id="ARBA00004613"/>
    </source>
</evidence>
<accession>A0A420YLE5</accession>
<keyword evidence="5" id="KW-0964">Secreted</keyword>
<dbReference type="InterPro" id="IPR006330">
    <property type="entry name" value="Ado/ade_deaminase"/>
</dbReference>
<evidence type="ECO:0000256" key="9">
    <source>
        <dbReference type="ARBA" id="ARBA00047764"/>
    </source>
</evidence>
<evidence type="ECO:0000256" key="7">
    <source>
        <dbReference type="ARBA" id="ARBA00022729"/>
    </source>
</evidence>
<dbReference type="FunFam" id="3.20.20.140:FF:000017">
    <property type="entry name" value="Adenosine deaminase 2"/>
    <property type="match status" value="1"/>
</dbReference>
<dbReference type="GO" id="GO:0046103">
    <property type="term" value="P:inosine biosynthetic process"/>
    <property type="evidence" value="ECO:0007669"/>
    <property type="project" value="TreeGrafter"/>
</dbReference>
<evidence type="ECO:0000259" key="11">
    <source>
        <dbReference type="Pfam" id="PF00962"/>
    </source>
</evidence>
<evidence type="ECO:0000256" key="4">
    <source>
        <dbReference type="ARBA" id="ARBA00012784"/>
    </source>
</evidence>
<comment type="subcellular location">
    <subcellularLocation>
        <location evidence="2">Secreted</location>
    </subcellularLocation>
</comment>
<evidence type="ECO:0000256" key="8">
    <source>
        <dbReference type="ARBA" id="ARBA00022801"/>
    </source>
</evidence>
<protein>
    <recommendedName>
        <fullName evidence="4">adenosine deaminase</fullName>
        <ecNumber evidence="4">3.5.4.4</ecNumber>
    </recommendedName>
</protein>
<dbReference type="EMBL" id="QVQW01000004">
    <property type="protein sequence ID" value="RKU48671.1"/>
    <property type="molecule type" value="Genomic_DNA"/>
</dbReference>
<dbReference type="GO" id="GO:0004000">
    <property type="term" value="F:adenosine deaminase activity"/>
    <property type="evidence" value="ECO:0007669"/>
    <property type="project" value="TreeGrafter"/>
</dbReference>
<dbReference type="Gene3D" id="3.20.20.140">
    <property type="entry name" value="Metal-dependent hydrolases"/>
    <property type="match status" value="1"/>
</dbReference>
<dbReference type="GO" id="GO:0006154">
    <property type="term" value="P:adenosine catabolic process"/>
    <property type="evidence" value="ECO:0007669"/>
    <property type="project" value="TreeGrafter"/>
</dbReference>
<dbReference type="OrthoDB" id="7202371at2759"/>